<dbReference type="PANTHER" id="PTHR38479:SF2">
    <property type="entry name" value="WINGED HELIX DNA-BINDING DOMAIN-CONTAINING PROTEIN"/>
    <property type="match status" value="1"/>
</dbReference>
<keyword evidence="2" id="KW-1185">Reference proteome</keyword>
<keyword evidence="1" id="KW-0238">DNA-binding</keyword>
<dbReference type="AlphaFoldDB" id="A0A1I0X1G9"/>
<dbReference type="OrthoDB" id="9148135at2"/>
<dbReference type="GO" id="GO:0003677">
    <property type="term" value="F:DNA binding"/>
    <property type="evidence" value="ECO:0007669"/>
    <property type="project" value="UniProtKB-KW"/>
</dbReference>
<reference evidence="2" key="1">
    <citation type="submission" date="2016-10" db="EMBL/GenBank/DDBJ databases">
        <authorList>
            <person name="Varghese N."/>
            <person name="Submissions S."/>
        </authorList>
    </citation>
    <scope>NUCLEOTIDE SEQUENCE [LARGE SCALE GENOMIC DNA]</scope>
    <source>
        <strain evidence="2">CGMCC 4.3568</strain>
    </source>
</reference>
<sequence>MTETLSRRALNRALLARQLLLRRERRSAASVVEHLVGLQAQAPNPPYFALRARIDEFDPAELAGLLTDRGAVRATAMRGTIHLLTAADYRRFRELFQPMLTQAFTRSQWFSAVADLDLAEVVAEGRRILADAPLGNPALAEQLQRRWPEHDGKALVTAVQYLSPLVQVPPRGIWGSSGLPVHAAAEAWLGAPVAAEPEAEELVLRYLAAFGPASVLDVQAWCGLTRLGEAVERLRPRLLTFQDESGRELFDLPDAPRPDPRTPAPPRLLGEFDQILLGHADRARIISDEDRARVFTINGLVRGTFLVNGFVHGIWRTTIRRKVAGLELRPFRPVAARSVEILTSEAHRLLAFAAPRAESRQVNVAGPA</sequence>
<organism evidence="1 2">
    <name type="scientific">Amycolatopsis marina</name>
    <dbReference type="NCBI Taxonomy" id="490629"/>
    <lineage>
        <taxon>Bacteria</taxon>
        <taxon>Bacillati</taxon>
        <taxon>Actinomycetota</taxon>
        <taxon>Actinomycetes</taxon>
        <taxon>Pseudonocardiales</taxon>
        <taxon>Pseudonocardiaceae</taxon>
        <taxon>Amycolatopsis</taxon>
    </lineage>
</organism>
<protein>
    <submittedName>
        <fullName evidence="1">Winged helix DNA-binding domain-containing protein</fullName>
    </submittedName>
</protein>
<accession>A0A1I0X1G9</accession>
<dbReference type="STRING" id="490629.SAMN05216266_102358"/>
<evidence type="ECO:0000313" key="1">
    <source>
        <dbReference type="EMBL" id="SFA94216.1"/>
    </source>
</evidence>
<dbReference type="Proteomes" id="UP000243799">
    <property type="component" value="Unassembled WGS sequence"/>
</dbReference>
<evidence type="ECO:0000313" key="2">
    <source>
        <dbReference type="Proteomes" id="UP000243799"/>
    </source>
</evidence>
<gene>
    <name evidence="1" type="ORF">SAMN05216266_102358</name>
</gene>
<dbReference type="RefSeq" id="WP_091670654.1">
    <property type="nucleotide sequence ID" value="NZ_FOKG01000002.1"/>
</dbReference>
<dbReference type="Pfam" id="PF06224">
    <property type="entry name" value="AlkZ-like"/>
    <property type="match status" value="1"/>
</dbReference>
<name>A0A1I0X1G9_9PSEU</name>
<proteinExistence type="predicted"/>
<dbReference type="InterPro" id="IPR009351">
    <property type="entry name" value="AlkZ-like"/>
</dbReference>
<dbReference type="EMBL" id="FOKG01000002">
    <property type="protein sequence ID" value="SFA94216.1"/>
    <property type="molecule type" value="Genomic_DNA"/>
</dbReference>
<dbReference type="PANTHER" id="PTHR38479">
    <property type="entry name" value="LMO0824 PROTEIN"/>
    <property type="match status" value="1"/>
</dbReference>